<keyword evidence="2" id="KW-1185">Reference proteome</keyword>
<evidence type="ECO:0000313" key="1">
    <source>
        <dbReference type="EMBL" id="SEW39288.1"/>
    </source>
</evidence>
<dbReference type="STRING" id="29529.SAMN04488122_2726"/>
<gene>
    <name evidence="1" type="ORF">SAMN04488122_2726</name>
</gene>
<dbReference type="RefSeq" id="WP_089895518.1">
    <property type="nucleotide sequence ID" value="NZ_FOJG01000001.1"/>
</dbReference>
<dbReference type="Proteomes" id="UP000199310">
    <property type="component" value="Unassembled WGS sequence"/>
</dbReference>
<organism evidence="1 2">
    <name type="scientific">Chitinophaga arvensicola</name>
    <dbReference type="NCBI Taxonomy" id="29529"/>
    <lineage>
        <taxon>Bacteria</taxon>
        <taxon>Pseudomonadati</taxon>
        <taxon>Bacteroidota</taxon>
        <taxon>Chitinophagia</taxon>
        <taxon>Chitinophagales</taxon>
        <taxon>Chitinophagaceae</taxon>
        <taxon>Chitinophaga</taxon>
    </lineage>
</organism>
<protein>
    <submittedName>
        <fullName evidence="1">Uncharacterized protein</fullName>
    </submittedName>
</protein>
<name>A0A1I0REJ6_9BACT</name>
<proteinExistence type="predicted"/>
<dbReference type="AlphaFoldDB" id="A0A1I0REJ6"/>
<evidence type="ECO:0000313" key="2">
    <source>
        <dbReference type="Proteomes" id="UP000199310"/>
    </source>
</evidence>
<reference evidence="2" key="1">
    <citation type="submission" date="2016-10" db="EMBL/GenBank/DDBJ databases">
        <authorList>
            <person name="Varghese N."/>
            <person name="Submissions S."/>
        </authorList>
    </citation>
    <scope>NUCLEOTIDE SEQUENCE [LARGE SCALE GENOMIC DNA]</scope>
    <source>
        <strain evidence="2">DSM 3695</strain>
    </source>
</reference>
<dbReference type="EMBL" id="FOJG01000001">
    <property type="protein sequence ID" value="SEW39288.1"/>
    <property type="molecule type" value="Genomic_DNA"/>
</dbReference>
<sequence length="72" mass="7864">MRHSVQQKIDKFTALAATAAKTTAAAHINEIKQGDHTHRPVTNNLSLSIRNKAEAEEFLTALNAIVQAARTK</sequence>
<accession>A0A1I0REJ6</accession>